<sequence length="75" mass="8846">MKSFNSEHASVGHLEIRWDAVCNLPSMHALRCNIRVAFQQFFVDSFGYSRLSAKKYNQFGIIHDEHYIFKTTFMQ</sequence>
<gene>
    <name evidence="1" type="ORF">UFOVP1155_2</name>
</gene>
<dbReference type="EMBL" id="LR797111">
    <property type="protein sequence ID" value="CAB4187191.1"/>
    <property type="molecule type" value="Genomic_DNA"/>
</dbReference>
<reference evidence="1" key="1">
    <citation type="submission" date="2020-05" db="EMBL/GenBank/DDBJ databases">
        <authorList>
            <person name="Chiriac C."/>
            <person name="Salcher M."/>
            <person name="Ghai R."/>
            <person name="Kavagutti S V."/>
        </authorList>
    </citation>
    <scope>NUCLEOTIDE SEQUENCE</scope>
</reference>
<protein>
    <submittedName>
        <fullName evidence="1">Uncharacterized protein</fullName>
    </submittedName>
</protein>
<organism evidence="1">
    <name type="scientific">uncultured Caudovirales phage</name>
    <dbReference type="NCBI Taxonomy" id="2100421"/>
    <lineage>
        <taxon>Viruses</taxon>
        <taxon>Duplodnaviria</taxon>
        <taxon>Heunggongvirae</taxon>
        <taxon>Uroviricota</taxon>
        <taxon>Caudoviricetes</taxon>
        <taxon>Peduoviridae</taxon>
        <taxon>Maltschvirus</taxon>
        <taxon>Maltschvirus maltsch</taxon>
    </lineage>
</organism>
<name>A0A6J5R0R6_9CAUD</name>
<proteinExistence type="predicted"/>
<evidence type="ECO:0000313" key="1">
    <source>
        <dbReference type="EMBL" id="CAB4187191.1"/>
    </source>
</evidence>
<accession>A0A6J5R0R6</accession>